<dbReference type="Proteomes" id="UP001058974">
    <property type="component" value="Chromosome 6"/>
</dbReference>
<proteinExistence type="inferred from homology"/>
<dbReference type="PANTHER" id="PTHR31190">
    <property type="entry name" value="DNA-BINDING DOMAIN"/>
    <property type="match status" value="1"/>
</dbReference>
<dbReference type="PANTHER" id="PTHR31190:SF499">
    <property type="entry name" value="ETHYLENE-RESPONSIVE TRANSCRIPTION FACTOR ERF105"/>
    <property type="match status" value="1"/>
</dbReference>
<keyword evidence="2" id="KW-0936">Ethylene signaling pathway</keyword>
<name>A0A9D4W497_PEA</name>
<dbReference type="CDD" id="cd00018">
    <property type="entry name" value="AP2"/>
    <property type="match status" value="1"/>
</dbReference>
<protein>
    <recommendedName>
        <fullName evidence="10">AP2/ERF domain-containing protein</fullName>
    </recommendedName>
</protein>
<dbReference type="EMBL" id="JAMSHJ010000006">
    <property type="protein sequence ID" value="KAI5394684.1"/>
    <property type="molecule type" value="Genomic_DNA"/>
</dbReference>
<evidence type="ECO:0000256" key="7">
    <source>
        <dbReference type="ARBA" id="ARBA00023242"/>
    </source>
</evidence>
<evidence type="ECO:0000313" key="11">
    <source>
        <dbReference type="EMBL" id="KAI5394683.1"/>
    </source>
</evidence>
<dbReference type="Gramene" id="Psat06G0135000-T1">
    <property type="protein sequence ID" value="KAI5394683.1"/>
    <property type="gene ID" value="KIW84_061350"/>
</dbReference>
<dbReference type="EMBL" id="JAMSHJ010000006">
    <property type="protein sequence ID" value="KAI5394683.1"/>
    <property type="molecule type" value="Genomic_DNA"/>
</dbReference>
<dbReference type="AlphaFoldDB" id="A0A9D4W497"/>
<dbReference type="SUPFAM" id="SSF54171">
    <property type="entry name" value="DNA-binding domain"/>
    <property type="match status" value="1"/>
</dbReference>
<keyword evidence="3" id="KW-0805">Transcription regulation</keyword>
<feature type="compositionally biased region" description="Basic and acidic residues" evidence="9">
    <location>
        <begin position="107"/>
        <end position="116"/>
    </location>
</feature>
<comment type="caution">
    <text evidence="11">The sequence shown here is derived from an EMBL/GenBank/DDBJ whole genome shotgun (WGS) entry which is preliminary data.</text>
</comment>
<gene>
    <name evidence="11" type="ORF">KIW84_061350</name>
</gene>
<keyword evidence="6" id="KW-0804">Transcription</keyword>
<comment type="subcellular location">
    <subcellularLocation>
        <location evidence="1">Nucleus</location>
    </subcellularLocation>
</comment>
<evidence type="ECO:0000256" key="4">
    <source>
        <dbReference type="ARBA" id="ARBA00023125"/>
    </source>
</evidence>
<dbReference type="GO" id="GO:0000976">
    <property type="term" value="F:transcription cis-regulatory region binding"/>
    <property type="evidence" value="ECO:0007669"/>
    <property type="project" value="UniProtKB-ARBA"/>
</dbReference>
<dbReference type="GO" id="GO:0006950">
    <property type="term" value="P:response to stress"/>
    <property type="evidence" value="ECO:0007669"/>
    <property type="project" value="UniProtKB-ARBA"/>
</dbReference>
<dbReference type="PRINTS" id="PR00367">
    <property type="entry name" value="ETHRSPELEMNT"/>
</dbReference>
<evidence type="ECO:0000256" key="5">
    <source>
        <dbReference type="ARBA" id="ARBA00023159"/>
    </source>
</evidence>
<dbReference type="GO" id="GO:0003700">
    <property type="term" value="F:DNA-binding transcription factor activity"/>
    <property type="evidence" value="ECO:0007669"/>
    <property type="project" value="InterPro"/>
</dbReference>
<feature type="region of interest" description="Disordered" evidence="9">
    <location>
        <begin position="213"/>
        <end position="243"/>
    </location>
</feature>
<evidence type="ECO:0000313" key="12">
    <source>
        <dbReference type="Proteomes" id="UP001058974"/>
    </source>
</evidence>
<dbReference type="SMART" id="SM00380">
    <property type="entry name" value="AP2"/>
    <property type="match status" value="1"/>
</dbReference>
<organism evidence="11 12">
    <name type="scientific">Pisum sativum</name>
    <name type="common">Garden pea</name>
    <name type="synonym">Lathyrus oleraceus</name>
    <dbReference type="NCBI Taxonomy" id="3888"/>
    <lineage>
        <taxon>Eukaryota</taxon>
        <taxon>Viridiplantae</taxon>
        <taxon>Streptophyta</taxon>
        <taxon>Embryophyta</taxon>
        <taxon>Tracheophyta</taxon>
        <taxon>Spermatophyta</taxon>
        <taxon>Magnoliopsida</taxon>
        <taxon>eudicotyledons</taxon>
        <taxon>Gunneridae</taxon>
        <taxon>Pentapetalae</taxon>
        <taxon>rosids</taxon>
        <taxon>fabids</taxon>
        <taxon>Fabales</taxon>
        <taxon>Fabaceae</taxon>
        <taxon>Papilionoideae</taxon>
        <taxon>50 kb inversion clade</taxon>
        <taxon>NPAAA clade</taxon>
        <taxon>Hologalegina</taxon>
        <taxon>IRL clade</taxon>
        <taxon>Fabeae</taxon>
        <taxon>Lathyrus</taxon>
    </lineage>
</organism>
<dbReference type="Gramene" id="Psat06G0135000-T2">
    <property type="protein sequence ID" value="KAI5394684.1"/>
    <property type="gene ID" value="KIW84_061350"/>
</dbReference>
<evidence type="ECO:0000256" key="9">
    <source>
        <dbReference type="SAM" id="MobiDB-lite"/>
    </source>
</evidence>
<keyword evidence="5" id="KW-0010">Activator</keyword>
<accession>A0A9D4W497</accession>
<feature type="compositionally biased region" description="Low complexity" evidence="9">
    <location>
        <begin position="234"/>
        <end position="243"/>
    </location>
</feature>
<sequence>NYLWLQIFFNLKIQSHVFSPLPKDMTTAKETSNIDLIRHHLLGDTISDPFLHPVKLESPSSDFDFSSYISDDNDDNNKNNTFFTFLEGYDLISDMEFFTHTSSPNDETSHSKETEKSNSSPEEAEVELPIPSTIVSSKKMKEEEECVDETRRYRGVRRRPWGKFAAEIRDPSRKGSRVWLGTFDSEVDAAKAYDSAAFRMRGRKAILNFPLEAGLCDPKPNSCGRKRRRESESEGTTSPSSSS</sequence>
<dbReference type="PROSITE" id="PS51032">
    <property type="entry name" value="AP2_ERF"/>
    <property type="match status" value="1"/>
</dbReference>
<reference evidence="11 12" key="1">
    <citation type="journal article" date="2022" name="Nat. Genet.">
        <title>Improved pea reference genome and pan-genome highlight genomic features and evolutionary characteristics.</title>
        <authorList>
            <person name="Yang T."/>
            <person name="Liu R."/>
            <person name="Luo Y."/>
            <person name="Hu S."/>
            <person name="Wang D."/>
            <person name="Wang C."/>
            <person name="Pandey M.K."/>
            <person name="Ge S."/>
            <person name="Xu Q."/>
            <person name="Li N."/>
            <person name="Li G."/>
            <person name="Huang Y."/>
            <person name="Saxena R.K."/>
            <person name="Ji Y."/>
            <person name="Li M."/>
            <person name="Yan X."/>
            <person name="He Y."/>
            <person name="Liu Y."/>
            <person name="Wang X."/>
            <person name="Xiang C."/>
            <person name="Varshney R.K."/>
            <person name="Ding H."/>
            <person name="Gao S."/>
            <person name="Zong X."/>
        </authorList>
    </citation>
    <scope>NUCLEOTIDE SEQUENCE [LARGE SCALE GENOMIC DNA]</scope>
    <source>
        <strain evidence="11 12">cv. Zhongwan 6</strain>
    </source>
</reference>
<feature type="region of interest" description="Disordered" evidence="9">
    <location>
        <begin position="100"/>
        <end position="129"/>
    </location>
</feature>
<dbReference type="InterPro" id="IPR044808">
    <property type="entry name" value="ERF_plant"/>
</dbReference>
<dbReference type="InterPro" id="IPR001471">
    <property type="entry name" value="AP2/ERF_dom"/>
</dbReference>
<evidence type="ECO:0000259" key="10">
    <source>
        <dbReference type="PROSITE" id="PS51032"/>
    </source>
</evidence>
<dbReference type="InterPro" id="IPR036955">
    <property type="entry name" value="AP2/ERF_dom_sf"/>
</dbReference>
<dbReference type="GO" id="GO:0009873">
    <property type="term" value="P:ethylene-activated signaling pathway"/>
    <property type="evidence" value="ECO:0007669"/>
    <property type="project" value="UniProtKB-KW"/>
</dbReference>
<dbReference type="Pfam" id="PF00847">
    <property type="entry name" value="AP2"/>
    <property type="match status" value="1"/>
</dbReference>
<evidence type="ECO:0000256" key="8">
    <source>
        <dbReference type="ARBA" id="ARBA00024343"/>
    </source>
</evidence>
<dbReference type="Gene3D" id="3.30.730.10">
    <property type="entry name" value="AP2/ERF domain"/>
    <property type="match status" value="1"/>
</dbReference>
<dbReference type="InterPro" id="IPR016177">
    <property type="entry name" value="DNA-bd_dom_sf"/>
</dbReference>
<dbReference type="FunFam" id="3.30.730.10:FF:000001">
    <property type="entry name" value="Ethylene-responsive transcription factor 2"/>
    <property type="match status" value="1"/>
</dbReference>
<evidence type="ECO:0000256" key="6">
    <source>
        <dbReference type="ARBA" id="ARBA00023163"/>
    </source>
</evidence>
<keyword evidence="7" id="KW-0539">Nucleus</keyword>
<dbReference type="GO" id="GO:0005634">
    <property type="term" value="C:nucleus"/>
    <property type="evidence" value="ECO:0007669"/>
    <property type="project" value="UniProtKB-SubCell"/>
</dbReference>
<comment type="similarity">
    <text evidence="8">Belongs to the AP2/ERF transcription factor family. ERF subfamily.</text>
</comment>
<keyword evidence="4" id="KW-0238">DNA-binding</keyword>
<feature type="domain" description="AP2/ERF" evidence="10">
    <location>
        <begin position="152"/>
        <end position="210"/>
    </location>
</feature>
<evidence type="ECO:0000256" key="1">
    <source>
        <dbReference type="ARBA" id="ARBA00004123"/>
    </source>
</evidence>
<feature type="non-terminal residue" evidence="11">
    <location>
        <position position="1"/>
    </location>
</feature>
<evidence type="ECO:0000256" key="2">
    <source>
        <dbReference type="ARBA" id="ARBA00022745"/>
    </source>
</evidence>
<evidence type="ECO:0000256" key="3">
    <source>
        <dbReference type="ARBA" id="ARBA00023015"/>
    </source>
</evidence>
<keyword evidence="12" id="KW-1185">Reference proteome</keyword>